<evidence type="ECO:0000313" key="8">
    <source>
        <dbReference type="Proteomes" id="UP000751518"/>
    </source>
</evidence>
<comment type="caution">
    <text evidence="7">The sequence shown here is derived from an EMBL/GenBank/DDBJ whole genome shotgun (WGS) entry which is preliminary data.</text>
</comment>
<feature type="transmembrane region" description="Helical" evidence="5">
    <location>
        <begin position="71"/>
        <end position="97"/>
    </location>
</feature>
<dbReference type="Proteomes" id="UP000751518">
    <property type="component" value="Unassembled WGS sequence"/>
</dbReference>
<feature type="transmembrane region" description="Helical" evidence="5">
    <location>
        <begin position="44"/>
        <end position="65"/>
    </location>
</feature>
<dbReference type="GO" id="GO:0006874">
    <property type="term" value="P:intracellular calcium ion homeostasis"/>
    <property type="evidence" value="ECO:0007669"/>
    <property type="project" value="TreeGrafter"/>
</dbReference>
<evidence type="ECO:0000256" key="4">
    <source>
        <dbReference type="ARBA" id="ARBA00023136"/>
    </source>
</evidence>
<evidence type="ECO:0000313" key="7">
    <source>
        <dbReference type="EMBL" id="MCA9391592.1"/>
    </source>
</evidence>
<dbReference type="PANTHER" id="PTHR10846">
    <property type="entry name" value="SODIUM/POTASSIUM/CALCIUM EXCHANGER"/>
    <property type="match status" value="1"/>
</dbReference>
<protein>
    <submittedName>
        <fullName evidence="7">Sodium:calcium antiporter</fullName>
    </submittedName>
</protein>
<dbReference type="InterPro" id="IPR004837">
    <property type="entry name" value="NaCa_Exmemb"/>
</dbReference>
<sequence length="321" mass="34143">MPIALINIALLALGAYMLVRSATLLVQAISVISHYFGFSEFTTAFILMGVVTSIPEIAVSVGAAFTNAPQLALGTALGSNLTDLTLVIAIPILVAGGIKVRSLIARKDILYMAIYSLIPIVMLLDGTISRTDAVILLVFYAFYLFRLLSQRSHFSGNGIHVSHKAALKFGGVFVLATIALFASSQLIVYSSTQLASALNIPILLVGLIIVSAGTSLPELAHGLKSVTLHHDRQVIGDILGSVVANSTVVIAVSAIITPIVVGDINEIFVTLVLFLIVLALFVIGSHIDKKISIKEALVLIGLYIVFLLSEFILEFARSSVF</sequence>
<reference evidence="7" key="1">
    <citation type="submission" date="2020-04" db="EMBL/GenBank/DDBJ databases">
        <authorList>
            <person name="Zhang T."/>
        </authorList>
    </citation>
    <scope>NUCLEOTIDE SEQUENCE</scope>
    <source>
        <strain evidence="7">HKST-UBA03</strain>
    </source>
</reference>
<feature type="domain" description="Sodium/calcium exchanger membrane region" evidence="6">
    <location>
        <begin position="8"/>
        <end position="146"/>
    </location>
</feature>
<name>A0A955LIZ8_UNCKA</name>
<dbReference type="InterPro" id="IPR044880">
    <property type="entry name" value="NCX_ion-bd_dom_sf"/>
</dbReference>
<feature type="transmembrane region" description="Helical" evidence="5">
    <location>
        <begin position="238"/>
        <end position="261"/>
    </location>
</feature>
<feature type="transmembrane region" description="Helical" evidence="5">
    <location>
        <begin position="133"/>
        <end position="149"/>
    </location>
</feature>
<proteinExistence type="predicted"/>
<dbReference type="GO" id="GO:0005886">
    <property type="term" value="C:plasma membrane"/>
    <property type="evidence" value="ECO:0007669"/>
    <property type="project" value="TreeGrafter"/>
</dbReference>
<keyword evidence="3 5" id="KW-1133">Transmembrane helix</keyword>
<evidence type="ECO:0000256" key="5">
    <source>
        <dbReference type="SAM" id="Phobius"/>
    </source>
</evidence>
<comment type="subcellular location">
    <subcellularLocation>
        <location evidence="1">Membrane</location>
        <topology evidence="1">Multi-pass membrane protein</topology>
    </subcellularLocation>
</comment>
<feature type="transmembrane region" description="Helical" evidence="5">
    <location>
        <begin position="109"/>
        <end position="127"/>
    </location>
</feature>
<feature type="transmembrane region" description="Helical" evidence="5">
    <location>
        <begin position="6"/>
        <end position="32"/>
    </location>
</feature>
<evidence type="ECO:0000259" key="6">
    <source>
        <dbReference type="Pfam" id="PF01699"/>
    </source>
</evidence>
<dbReference type="GO" id="GO:0005262">
    <property type="term" value="F:calcium channel activity"/>
    <property type="evidence" value="ECO:0007669"/>
    <property type="project" value="TreeGrafter"/>
</dbReference>
<accession>A0A955LIZ8</accession>
<dbReference type="AlphaFoldDB" id="A0A955LIZ8"/>
<dbReference type="PANTHER" id="PTHR10846:SF8">
    <property type="entry name" value="INNER MEMBRANE PROTEIN YRBG"/>
    <property type="match status" value="1"/>
</dbReference>
<keyword evidence="2 5" id="KW-0812">Transmembrane</keyword>
<feature type="transmembrane region" description="Helical" evidence="5">
    <location>
        <begin position="169"/>
        <end position="188"/>
    </location>
</feature>
<dbReference type="Gene3D" id="1.20.1420.30">
    <property type="entry name" value="NCX, central ion-binding region"/>
    <property type="match status" value="1"/>
</dbReference>
<reference evidence="7" key="2">
    <citation type="journal article" date="2021" name="Microbiome">
        <title>Successional dynamics and alternative stable states in a saline activated sludge microbial community over 9 years.</title>
        <authorList>
            <person name="Wang Y."/>
            <person name="Ye J."/>
            <person name="Ju F."/>
            <person name="Liu L."/>
            <person name="Boyd J.A."/>
            <person name="Deng Y."/>
            <person name="Parks D.H."/>
            <person name="Jiang X."/>
            <person name="Yin X."/>
            <person name="Woodcroft B.J."/>
            <person name="Tyson G.W."/>
            <person name="Hugenholtz P."/>
            <person name="Polz M.F."/>
            <person name="Zhang T."/>
        </authorList>
    </citation>
    <scope>NUCLEOTIDE SEQUENCE</scope>
    <source>
        <strain evidence="7">HKST-UBA03</strain>
    </source>
</reference>
<evidence type="ECO:0000256" key="1">
    <source>
        <dbReference type="ARBA" id="ARBA00004141"/>
    </source>
</evidence>
<evidence type="ECO:0000256" key="2">
    <source>
        <dbReference type="ARBA" id="ARBA00022692"/>
    </source>
</evidence>
<feature type="domain" description="Sodium/calcium exchanger membrane region" evidence="6">
    <location>
        <begin position="171"/>
        <end position="308"/>
    </location>
</feature>
<feature type="transmembrane region" description="Helical" evidence="5">
    <location>
        <begin position="267"/>
        <end position="284"/>
    </location>
</feature>
<dbReference type="EMBL" id="JAGQKZ010000001">
    <property type="protein sequence ID" value="MCA9391592.1"/>
    <property type="molecule type" value="Genomic_DNA"/>
</dbReference>
<keyword evidence="4 5" id="KW-0472">Membrane</keyword>
<dbReference type="Pfam" id="PF01699">
    <property type="entry name" value="Na_Ca_ex"/>
    <property type="match status" value="2"/>
</dbReference>
<evidence type="ECO:0000256" key="3">
    <source>
        <dbReference type="ARBA" id="ARBA00022989"/>
    </source>
</evidence>
<organism evidence="7 8">
    <name type="scientific">candidate division WWE3 bacterium</name>
    <dbReference type="NCBI Taxonomy" id="2053526"/>
    <lineage>
        <taxon>Bacteria</taxon>
        <taxon>Katanobacteria</taxon>
    </lineage>
</organism>
<feature type="transmembrane region" description="Helical" evidence="5">
    <location>
        <begin position="296"/>
        <end position="316"/>
    </location>
</feature>
<feature type="transmembrane region" description="Helical" evidence="5">
    <location>
        <begin position="194"/>
        <end position="217"/>
    </location>
</feature>
<gene>
    <name evidence="7" type="ORF">KC614_00115</name>
</gene>
<dbReference type="InterPro" id="IPR004481">
    <property type="entry name" value="K/Na/Ca-exchanger"/>
</dbReference>
<dbReference type="GO" id="GO:0008273">
    <property type="term" value="F:calcium, potassium:sodium antiporter activity"/>
    <property type="evidence" value="ECO:0007669"/>
    <property type="project" value="TreeGrafter"/>
</dbReference>